<comment type="caution">
    <text evidence="1">The sequence shown here is derived from an EMBL/GenBank/DDBJ whole genome shotgun (WGS) entry which is preliminary data.</text>
</comment>
<gene>
    <name evidence="1" type="ORF">LSP04_14890</name>
</gene>
<organism evidence="1 2">
    <name type="scientific">Levilactobacillus spicheri</name>
    <dbReference type="NCBI Taxonomy" id="216463"/>
    <lineage>
        <taxon>Bacteria</taxon>
        <taxon>Bacillati</taxon>
        <taxon>Bacillota</taxon>
        <taxon>Bacilli</taxon>
        <taxon>Lactobacillales</taxon>
        <taxon>Lactobacillaceae</taxon>
        <taxon>Levilactobacillus</taxon>
    </lineage>
</organism>
<evidence type="ECO:0000313" key="1">
    <source>
        <dbReference type="EMBL" id="GEO67070.1"/>
    </source>
</evidence>
<protein>
    <submittedName>
        <fullName evidence="1">Uncharacterized protein</fullName>
    </submittedName>
</protein>
<name>A0ABQ0WQZ3_9LACO</name>
<dbReference type="Proteomes" id="UP000321691">
    <property type="component" value="Unassembled WGS sequence"/>
</dbReference>
<accession>A0ABQ0WQZ3</accession>
<dbReference type="EMBL" id="BJZI01000019">
    <property type="protein sequence ID" value="GEO67070.1"/>
    <property type="molecule type" value="Genomic_DNA"/>
</dbReference>
<proteinExistence type="predicted"/>
<keyword evidence="2" id="KW-1185">Reference proteome</keyword>
<sequence length="103" mass="11299">MNEDLSGGTRYLSALKSENPKGSGILIQALHFMSGCFSLNPRSASLPEDGVRVTDPEKYRHHAAVVVKVNWRDTPPDSRLLPLTLFKDHLVAVQLGVEAVFGQ</sequence>
<evidence type="ECO:0000313" key="2">
    <source>
        <dbReference type="Proteomes" id="UP000321691"/>
    </source>
</evidence>
<reference evidence="1 2" key="1">
    <citation type="submission" date="2019-07" db="EMBL/GenBank/DDBJ databases">
        <title>Whole genome shotgun sequence of Lactobacillus spicheri NBRC 107155.</title>
        <authorList>
            <person name="Hosoyama A."/>
            <person name="Uohara A."/>
            <person name="Ohji S."/>
            <person name="Ichikawa N."/>
        </authorList>
    </citation>
    <scope>NUCLEOTIDE SEQUENCE [LARGE SCALE GENOMIC DNA]</scope>
    <source>
        <strain evidence="1 2">NBRC 107155</strain>
    </source>
</reference>